<evidence type="ECO:0000259" key="1">
    <source>
        <dbReference type="Pfam" id="PF00175"/>
    </source>
</evidence>
<feature type="non-terminal residue" evidence="2">
    <location>
        <position position="1"/>
    </location>
</feature>
<dbReference type="Gene3D" id="3.40.50.80">
    <property type="entry name" value="Nucleotide-binding domain of ferredoxin-NADP reductase (FNR) module"/>
    <property type="match status" value="1"/>
</dbReference>
<dbReference type="InterPro" id="IPR001433">
    <property type="entry name" value="OxRdtase_FAD/NAD-bd"/>
</dbReference>
<protein>
    <recommendedName>
        <fullName evidence="1">Oxidoreductase FAD/NAD(P)-binding domain-containing protein</fullName>
    </recommendedName>
</protein>
<gene>
    <name evidence="2" type="ORF">COZ82_02950</name>
</gene>
<organism evidence="2 3">
    <name type="scientific">Candidatus Kaiserbacteria bacterium CG_4_8_14_3_um_filter_38_9</name>
    <dbReference type="NCBI Taxonomy" id="1974599"/>
    <lineage>
        <taxon>Bacteria</taxon>
        <taxon>Candidatus Kaiseribacteriota</taxon>
    </lineage>
</organism>
<reference evidence="3" key="1">
    <citation type="submission" date="2017-09" db="EMBL/GenBank/DDBJ databases">
        <title>Depth-based differentiation of microbial function through sediment-hosted aquifers and enrichment of novel symbionts in the deep terrestrial subsurface.</title>
        <authorList>
            <person name="Probst A.J."/>
            <person name="Ladd B."/>
            <person name="Jarett J.K."/>
            <person name="Geller-Mcgrath D.E."/>
            <person name="Sieber C.M.K."/>
            <person name="Emerson J.B."/>
            <person name="Anantharaman K."/>
            <person name="Thomas B.C."/>
            <person name="Malmstrom R."/>
            <person name="Stieglmeier M."/>
            <person name="Klingl A."/>
            <person name="Woyke T."/>
            <person name="Ryan C.M."/>
            <person name="Banfield J.F."/>
        </authorList>
    </citation>
    <scope>NUCLEOTIDE SEQUENCE [LARGE SCALE GENOMIC DNA]</scope>
</reference>
<name>A0A2M7ING1_9BACT</name>
<dbReference type="Pfam" id="PF00175">
    <property type="entry name" value="NAD_binding_1"/>
    <property type="match status" value="1"/>
</dbReference>
<dbReference type="SUPFAM" id="SSF52343">
    <property type="entry name" value="Ferredoxin reductase-like, C-terminal NADP-linked domain"/>
    <property type="match status" value="1"/>
</dbReference>
<comment type="caution">
    <text evidence="2">The sequence shown here is derived from an EMBL/GenBank/DDBJ whole genome shotgun (WGS) entry which is preliminary data.</text>
</comment>
<proteinExistence type="predicted"/>
<feature type="domain" description="Oxidoreductase FAD/NAD(P)-binding" evidence="1">
    <location>
        <begin position="29"/>
        <end position="117"/>
    </location>
</feature>
<dbReference type="GO" id="GO:0016491">
    <property type="term" value="F:oxidoreductase activity"/>
    <property type="evidence" value="ECO:0007669"/>
    <property type="project" value="InterPro"/>
</dbReference>
<sequence length="144" mass="15848">GCKVKVMGPLGLNTADKMLSNKIYLFGFGIGAGVVKALATHHLRNDNLQSLTIITGNRSETEIVHQDYFDGLKNDGRVTVQYAISDSVPNSLNLKGYIQDHLFGYDFNNADVYICGQVVACEALKAKVNEYQPVNCAFFVEAFH</sequence>
<evidence type="ECO:0000313" key="2">
    <source>
        <dbReference type="EMBL" id="PIW96805.1"/>
    </source>
</evidence>
<dbReference type="Proteomes" id="UP000230837">
    <property type="component" value="Unassembled WGS sequence"/>
</dbReference>
<dbReference type="AlphaFoldDB" id="A0A2M7ING1"/>
<dbReference type="InterPro" id="IPR039261">
    <property type="entry name" value="FNR_nucleotide-bd"/>
</dbReference>
<dbReference type="EMBL" id="PFHR01000154">
    <property type="protein sequence ID" value="PIW96805.1"/>
    <property type="molecule type" value="Genomic_DNA"/>
</dbReference>
<evidence type="ECO:0000313" key="3">
    <source>
        <dbReference type="Proteomes" id="UP000230837"/>
    </source>
</evidence>
<accession>A0A2M7ING1</accession>